<dbReference type="AlphaFoldDB" id="A0A0D6LGQ3"/>
<dbReference type="EMBL" id="KE125337">
    <property type="protein sequence ID" value="EPB69116.1"/>
    <property type="molecule type" value="Genomic_DNA"/>
</dbReference>
<dbReference type="SUPFAM" id="SSF56112">
    <property type="entry name" value="Protein kinase-like (PK-like)"/>
    <property type="match status" value="1"/>
</dbReference>
<feature type="compositionally biased region" description="Basic and acidic residues" evidence="2">
    <location>
        <begin position="10"/>
        <end position="28"/>
    </location>
</feature>
<dbReference type="PANTHER" id="PTHR11909">
    <property type="entry name" value="CASEIN KINASE-RELATED"/>
    <property type="match status" value="1"/>
</dbReference>
<proteinExistence type="predicted"/>
<dbReference type="GO" id="GO:0005524">
    <property type="term" value="F:ATP binding"/>
    <property type="evidence" value="ECO:0007669"/>
    <property type="project" value="InterPro"/>
</dbReference>
<dbReference type="InterPro" id="IPR008271">
    <property type="entry name" value="Ser/Thr_kinase_AS"/>
</dbReference>
<dbReference type="InterPro" id="IPR000719">
    <property type="entry name" value="Prot_kinase_dom"/>
</dbReference>
<evidence type="ECO:0000313" key="5">
    <source>
        <dbReference type="Proteomes" id="UP000054495"/>
    </source>
</evidence>
<dbReference type="PROSITE" id="PS50011">
    <property type="entry name" value="PROTEIN_KINASE_DOM"/>
    <property type="match status" value="1"/>
</dbReference>
<accession>A0A0D6LGQ3</accession>
<organism evidence="4 5">
    <name type="scientific">Ancylostoma ceylanicum</name>
    <dbReference type="NCBI Taxonomy" id="53326"/>
    <lineage>
        <taxon>Eukaryota</taxon>
        <taxon>Metazoa</taxon>
        <taxon>Ecdysozoa</taxon>
        <taxon>Nematoda</taxon>
        <taxon>Chromadorea</taxon>
        <taxon>Rhabditida</taxon>
        <taxon>Rhabditina</taxon>
        <taxon>Rhabditomorpha</taxon>
        <taxon>Strongyloidea</taxon>
        <taxon>Ancylostomatidae</taxon>
        <taxon>Ancylostomatinae</taxon>
        <taxon>Ancylostoma</taxon>
    </lineage>
</organism>
<evidence type="ECO:0000256" key="1">
    <source>
        <dbReference type="ARBA" id="ARBA00012513"/>
    </source>
</evidence>
<feature type="domain" description="Protein kinase" evidence="3">
    <location>
        <begin position="1"/>
        <end position="292"/>
    </location>
</feature>
<protein>
    <recommendedName>
        <fullName evidence="1">non-specific serine/threonine protein kinase</fullName>
        <ecNumber evidence="1">2.7.11.1</ecNumber>
    </recommendedName>
</protein>
<sequence length="330" mass="37980">MGKNRSMSTTERKNQTTDKTKSDDKDKGLPALEPTLPSPPRLTPANKNLHVAVKIMQKRHEPQRMILEQQILYQLKGKPEFPQLYGSGTFEDYMFIVMELLGKSLSEMRKKNEGKKFDAVTALRVGLMITDSLKVLHEMGFLHRDVKPGNMCVGATQATVRRIYLLDFGLARQFRDKGKVKKRNHVGFRGTLRYVSLNVHERKDQCTCDDLISNFYSMVELAEGTLPWTRMRDAEDIARRKRNISFEELCPSVKFSGMSTELQEYYTYCYDNVEDPNQPNYDYLKDIIKKSLPANFDFNTPMPWEVKPGDNTTANFTQDTNPSNEPNPVT</sequence>
<dbReference type="Pfam" id="PF00069">
    <property type="entry name" value="Pkinase"/>
    <property type="match status" value="1"/>
</dbReference>
<dbReference type="InterPro" id="IPR011009">
    <property type="entry name" value="Kinase-like_dom_sf"/>
</dbReference>
<evidence type="ECO:0000256" key="2">
    <source>
        <dbReference type="SAM" id="MobiDB-lite"/>
    </source>
</evidence>
<feature type="region of interest" description="Disordered" evidence="2">
    <location>
        <begin position="1"/>
        <end position="45"/>
    </location>
</feature>
<name>A0A0D6LGQ3_9BILA</name>
<evidence type="ECO:0000313" key="4">
    <source>
        <dbReference type="EMBL" id="EPB69116.1"/>
    </source>
</evidence>
<gene>
    <name evidence="4" type="ORF">ANCCEY_11783</name>
</gene>
<feature type="region of interest" description="Disordered" evidence="2">
    <location>
        <begin position="307"/>
        <end position="330"/>
    </location>
</feature>
<feature type="compositionally biased region" description="Polar residues" evidence="2">
    <location>
        <begin position="310"/>
        <end position="330"/>
    </location>
</feature>
<dbReference type="Gene3D" id="1.10.510.10">
    <property type="entry name" value="Transferase(Phosphotransferase) domain 1"/>
    <property type="match status" value="1"/>
</dbReference>
<keyword evidence="5" id="KW-1185">Reference proteome</keyword>
<dbReference type="InterPro" id="IPR050235">
    <property type="entry name" value="CK1_Ser-Thr_kinase"/>
</dbReference>
<evidence type="ECO:0000259" key="3">
    <source>
        <dbReference type="PROSITE" id="PS50011"/>
    </source>
</evidence>
<dbReference type="SMART" id="SM00220">
    <property type="entry name" value="S_TKc"/>
    <property type="match status" value="1"/>
</dbReference>
<dbReference type="Proteomes" id="UP000054495">
    <property type="component" value="Unassembled WGS sequence"/>
</dbReference>
<reference evidence="4 5" key="1">
    <citation type="submission" date="2013-05" db="EMBL/GenBank/DDBJ databases">
        <title>Draft genome of the parasitic nematode Anyclostoma ceylanicum.</title>
        <authorList>
            <person name="Mitreva M."/>
        </authorList>
    </citation>
    <scope>NUCLEOTIDE SEQUENCE [LARGE SCALE GENOMIC DNA]</scope>
</reference>
<dbReference type="GO" id="GO:0004674">
    <property type="term" value="F:protein serine/threonine kinase activity"/>
    <property type="evidence" value="ECO:0007669"/>
    <property type="project" value="UniProtKB-EC"/>
</dbReference>
<dbReference type="PROSITE" id="PS00108">
    <property type="entry name" value="PROTEIN_KINASE_ST"/>
    <property type="match status" value="1"/>
</dbReference>
<dbReference type="EC" id="2.7.11.1" evidence="1"/>